<dbReference type="NCBIfam" id="TIGR00466">
    <property type="entry name" value="kdsB"/>
    <property type="match status" value="1"/>
</dbReference>
<sequence length="244" mass="27332">MSKALAVIPARYGSTRLKAKALLEIGGMTLVERVFRGVAQSSVDRVIVATDHEEIARVVREAGGEAWMTPSELPSGTDRVAYVASRLPEYPVVLNVQGDDPLVGPDMIGLLLSALEEDPEAGLAVLAKRIEKEEELSSPSIVKMVFDRRMRALYFSRSLIPYPRNDGGVWYKHIGPYAYRRDLLLKFASWEVTPLERVESLEMLRVLENGFPIKCVITERDTIEIDTGDDVRALEEYLLRQGRS</sequence>
<dbReference type="GO" id="GO:0005829">
    <property type="term" value="C:cytosol"/>
    <property type="evidence" value="ECO:0007669"/>
    <property type="project" value="TreeGrafter"/>
</dbReference>
<reference evidence="5 6" key="1">
    <citation type="submission" date="2011-10" db="EMBL/GenBank/DDBJ databases">
        <title>The Noncontiguous Finished genome of Thermanaerovibrio velox DSM 12556.</title>
        <authorList>
            <consortium name="US DOE Joint Genome Institute (JGI-PGF)"/>
            <person name="Lucas S."/>
            <person name="Copeland A."/>
            <person name="Lapidus A."/>
            <person name="Glavina del Rio T."/>
            <person name="Dalin E."/>
            <person name="Tice H."/>
            <person name="Bruce D."/>
            <person name="Goodwin L."/>
            <person name="Pitluck S."/>
            <person name="Peters L."/>
            <person name="Mikhailova N."/>
            <person name="Teshima H."/>
            <person name="Kyrpides N."/>
            <person name="Mavromatis K."/>
            <person name="Ivanova N."/>
            <person name="Markowitz V."/>
            <person name="Cheng J.-F."/>
            <person name="Hugenholtz P."/>
            <person name="Woyke T."/>
            <person name="Wu D."/>
            <person name="Spring S."/>
            <person name="Brambilla E.-M."/>
            <person name="Klenk H.-P."/>
            <person name="Eisen J.A."/>
        </authorList>
    </citation>
    <scope>NUCLEOTIDE SEQUENCE [LARGE SCALE GENOMIC DNA]</scope>
    <source>
        <strain evidence="5 6">DSM 12556</strain>
    </source>
</reference>
<dbReference type="GO" id="GO:0009103">
    <property type="term" value="P:lipopolysaccharide biosynthetic process"/>
    <property type="evidence" value="ECO:0007669"/>
    <property type="project" value="UniProtKB-UniRule"/>
</dbReference>
<comment type="similarity">
    <text evidence="4">Belongs to the KdsB family.</text>
</comment>
<dbReference type="STRING" id="926567.TheveDRAFT_0482"/>
<evidence type="ECO:0000256" key="2">
    <source>
        <dbReference type="ARBA" id="ARBA00022695"/>
    </source>
</evidence>
<keyword evidence="1 4" id="KW-0808">Transferase</keyword>
<evidence type="ECO:0000256" key="3">
    <source>
        <dbReference type="ARBA" id="ARBA00022985"/>
    </source>
</evidence>
<dbReference type="OrthoDB" id="9815559at2"/>
<dbReference type="AlphaFoldDB" id="H0UQ14"/>
<dbReference type="NCBIfam" id="NF003952">
    <property type="entry name" value="PRK05450.1-5"/>
    <property type="match status" value="1"/>
</dbReference>
<dbReference type="NCBIfam" id="NF003950">
    <property type="entry name" value="PRK05450.1-3"/>
    <property type="match status" value="1"/>
</dbReference>
<evidence type="ECO:0000313" key="5">
    <source>
        <dbReference type="EMBL" id="EHM09643.1"/>
    </source>
</evidence>
<accession>H0UQ14</accession>
<comment type="function">
    <text evidence="4">Activates KDO (a required 8-carbon sugar) for incorporation into bacterial lipopolysaccharide in Gram-negative bacteria.</text>
</comment>
<keyword evidence="4" id="KW-0963">Cytoplasm</keyword>
<dbReference type="InterPro" id="IPR004528">
    <property type="entry name" value="KdsB"/>
</dbReference>
<keyword evidence="6" id="KW-1185">Reference proteome</keyword>
<dbReference type="EC" id="2.7.7.38" evidence="4"/>
<comment type="catalytic activity">
    <reaction evidence="4">
        <text>3-deoxy-alpha-D-manno-oct-2-ulosonate + CTP = CMP-3-deoxy-beta-D-manno-octulosonate + diphosphate</text>
        <dbReference type="Rhea" id="RHEA:23448"/>
        <dbReference type="ChEBI" id="CHEBI:33019"/>
        <dbReference type="ChEBI" id="CHEBI:37563"/>
        <dbReference type="ChEBI" id="CHEBI:85986"/>
        <dbReference type="ChEBI" id="CHEBI:85987"/>
        <dbReference type="EC" id="2.7.7.38"/>
    </reaction>
</comment>
<proteinExistence type="inferred from homology"/>
<dbReference type="SUPFAM" id="SSF53448">
    <property type="entry name" value="Nucleotide-diphospho-sugar transferases"/>
    <property type="match status" value="1"/>
</dbReference>
<evidence type="ECO:0000313" key="6">
    <source>
        <dbReference type="Proteomes" id="UP000005730"/>
    </source>
</evidence>
<dbReference type="HOGENOM" id="CLU_065038_0_1_0"/>
<dbReference type="InterPro" id="IPR029044">
    <property type="entry name" value="Nucleotide-diphossugar_trans"/>
</dbReference>
<keyword evidence="2 4" id="KW-0548">Nucleotidyltransferase</keyword>
<dbReference type="GO" id="GO:0033468">
    <property type="term" value="P:CMP-keto-3-deoxy-D-manno-octulosonic acid biosynthetic process"/>
    <property type="evidence" value="ECO:0007669"/>
    <property type="project" value="UniProtKB-UniRule"/>
</dbReference>
<evidence type="ECO:0000256" key="1">
    <source>
        <dbReference type="ARBA" id="ARBA00022679"/>
    </source>
</evidence>
<dbReference type="GO" id="GO:0008690">
    <property type="term" value="F:3-deoxy-manno-octulosonate cytidylyltransferase activity"/>
    <property type="evidence" value="ECO:0007669"/>
    <property type="project" value="UniProtKB-UniRule"/>
</dbReference>
<comment type="subcellular location">
    <subcellularLocation>
        <location evidence="4">Cytoplasm</location>
    </subcellularLocation>
</comment>
<name>H0UQ14_9BACT</name>
<dbReference type="InterPro" id="IPR003329">
    <property type="entry name" value="Cytidylyl_trans"/>
</dbReference>
<comment type="pathway">
    <text evidence="4">Nucleotide-sugar biosynthesis; CMP-3-deoxy-D-manno-octulosonate biosynthesis; CMP-3-deoxy-D-manno-octulosonate from 3-deoxy-D-manno-octulosonate and CTP: step 1/1.</text>
</comment>
<organism evidence="5 6">
    <name type="scientific">Thermanaerovibrio velox DSM 12556</name>
    <dbReference type="NCBI Taxonomy" id="926567"/>
    <lineage>
        <taxon>Bacteria</taxon>
        <taxon>Thermotogati</taxon>
        <taxon>Synergistota</taxon>
        <taxon>Synergistia</taxon>
        <taxon>Synergistales</taxon>
        <taxon>Synergistaceae</taxon>
        <taxon>Thermanaerovibrio</taxon>
    </lineage>
</organism>
<dbReference type="Gene3D" id="3.90.550.10">
    <property type="entry name" value="Spore Coat Polysaccharide Biosynthesis Protein SpsA, Chain A"/>
    <property type="match status" value="1"/>
</dbReference>
<dbReference type="Proteomes" id="UP000005730">
    <property type="component" value="Chromosome"/>
</dbReference>
<dbReference type="eggNOG" id="COG1212">
    <property type="taxonomic scope" value="Bacteria"/>
</dbReference>
<dbReference type="UniPathway" id="UPA00358">
    <property type="reaction ID" value="UER00476"/>
</dbReference>
<dbReference type="HAMAP" id="MF_00057">
    <property type="entry name" value="KdsB"/>
    <property type="match status" value="1"/>
</dbReference>
<dbReference type="RefSeq" id="WP_006583137.1">
    <property type="nucleotide sequence ID" value="NZ_CM001377.1"/>
</dbReference>
<gene>
    <name evidence="4" type="primary">kdsB</name>
    <name evidence="5" type="ORF">TheveDRAFT_0482</name>
</gene>
<dbReference type="PANTHER" id="PTHR42866">
    <property type="entry name" value="3-DEOXY-MANNO-OCTULOSONATE CYTIDYLYLTRANSFERASE"/>
    <property type="match status" value="1"/>
</dbReference>
<dbReference type="EMBL" id="CM001377">
    <property type="protein sequence ID" value="EHM09643.1"/>
    <property type="molecule type" value="Genomic_DNA"/>
</dbReference>
<dbReference type="PANTHER" id="PTHR42866:SF2">
    <property type="entry name" value="3-DEOXY-MANNO-OCTULOSONATE CYTIDYLYLTRANSFERASE, MITOCHONDRIAL"/>
    <property type="match status" value="1"/>
</dbReference>
<protein>
    <recommendedName>
        <fullName evidence="4">3-deoxy-manno-octulosonate cytidylyltransferase</fullName>
        <ecNumber evidence="4">2.7.7.38</ecNumber>
    </recommendedName>
    <alternativeName>
        <fullName evidence="4">CMP-2-keto-3-deoxyoctulosonic acid synthase</fullName>
        <shortName evidence="4">CKS</shortName>
        <shortName evidence="4">CMP-KDO synthase</shortName>
    </alternativeName>
</protein>
<keyword evidence="3 4" id="KW-0448">Lipopolysaccharide biosynthesis</keyword>
<dbReference type="Pfam" id="PF02348">
    <property type="entry name" value="CTP_transf_3"/>
    <property type="match status" value="1"/>
</dbReference>
<dbReference type="CDD" id="cd02517">
    <property type="entry name" value="CMP-KDO-Synthetase"/>
    <property type="match status" value="1"/>
</dbReference>
<evidence type="ECO:0000256" key="4">
    <source>
        <dbReference type="HAMAP-Rule" id="MF_00057"/>
    </source>
</evidence>